<reference evidence="1" key="1">
    <citation type="submission" date="2020-10" db="EMBL/GenBank/DDBJ databases">
        <authorList>
            <person name="Hahn C.J."/>
            <person name="Laso-Perez R."/>
            <person name="Vulcano F."/>
            <person name="Vaziourakis K.-M."/>
            <person name="Stokke R."/>
            <person name="Steen I.H."/>
            <person name="Teske A."/>
            <person name="Boetius A."/>
            <person name="Liebeke M."/>
            <person name="Amann R."/>
            <person name="Knittel K."/>
        </authorList>
    </citation>
    <scope>NUCLEOTIDE SEQUENCE</scope>
    <source>
        <strain evidence="1">Gfbio:e3339647-f889-4370-9287-4fb5cb688e4c:AG394J04_GoMArc1</strain>
    </source>
</reference>
<dbReference type="AlphaFoldDB" id="A0A811T8D7"/>
<evidence type="ECO:0000313" key="2">
    <source>
        <dbReference type="Proteomes" id="UP000603056"/>
    </source>
</evidence>
<accession>A0A811T8D7</accession>
<evidence type="ECO:0000313" key="1">
    <source>
        <dbReference type="EMBL" id="CAD6492591.1"/>
    </source>
</evidence>
<proteinExistence type="predicted"/>
<sequence>MVVCAVSTIGKKHESTQFETMVSMVAAVFSIKEWIGDASYLSGKACNLVSKQHGIPYFWPKSNSTPKCKGSYAWSDMMVMFKKNLEFFKKHYHKLSKVESVFSVIKNYFGNLKKFTVDIDKI</sequence>
<evidence type="ECO:0008006" key="3">
    <source>
        <dbReference type="Google" id="ProtNLM"/>
    </source>
</evidence>
<comment type="caution">
    <text evidence="1">The sequence shown here is derived from an EMBL/GenBank/DDBJ whole genome shotgun (WGS) entry which is preliminary data.</text>
</comment>
<name>A0A811T8D7_9EURY</name>
<dbReference type="EMBL" id="CAJHIP010000010">
    <property type="protein sequence ID" value="CAD6492591.1"/>
    <property type="molecule type" value="Genomic_DNA"/>
</dbReference>
<dbReference type="Proteomes" id="UP000603056">
    <property type="component" value="Unassembled WGS sequence"/>
</dbReference>
<protein>
    <recommendedName>
        <fullName evidence="3">Transposase IS4-like domain-containing protein</fullName>
    </recommendedName>
</protein>
<gene>
    <name evidence="1" type="ORF">FFODKBPE_00340</name>
</gene>
<organism evidence="1 2">
    <name type="scientific">Candidatus Argoarchaeum ethanivorans</name>
    <dbReference type="NCBI Taxonomy" id="2608793"/>
    <lineage>
        <taxon>Archaea</taxon>
        <taxon>Methanobacteriati</taxon>
        <taxon>Methanobacteriota</taxon>
        <taxon>Stenosarchaea group</taxon>
        <taxon>Methanomicrobia</taxon>
        <taxon>Methanosarcinales</taxon>
        <taxon>Methanosarcinales incertae sedis</taxon>
        <taxon>GOM Arc I cluster</taxon>
        <taxon>Candidatus Argoarchaeum</taxon>
    </lineage>
</organism>